<dbReference type="SUPFAM" id="SSF48371">
    <property type="entry name" value="ARM repeat"/>
    <property type="match status" value="1"/>
</dbReference>
<dbReference type="OrthoDB" id="331600at2759"/>
<reference evidence="4" key="1">
    <citation type="journal article" date="2022" name="Front. Genet.">
        <title>Chromosome-Scale Assembly of the Dendrobium nobile Genome Provides Insights Into the Molecular Mechanism of the Biosynthesis of the Medicinal Active Ingredient of Dendrobium.</title>
        <authorList>
            <person name="Xu Q."/>
            <person name="Niu S.-C."/>
            <person name="Li K.-L."/>
            <person name="Zheng P.-J."/>
            <person name="Zhang X.-J."/>
            <person name="Jia Y."/>
            <person name="Liu Y."/>
            <person name="Niu Y.-X."/>
            <person name="Yu L.-H."/>
            <person name="Chen D.-F."/>
            <person name="Zhang G.-Q."/>
        </authorList>
    </citation>
    <scope>NUCLEOTIDE SEQUENCE</scope>
    <source>
        <tissue evidence="4">Leaf</tissue>
    </source>
</reference>
<dbReference type="InterPro" id="IPR022075">
    <property type="entry name" value="Symplekin_C"/>
</dbReference>
<feature type="region of interest" description="Disordered" evidence="1">
    <location>
        <begin position="912"/>
        <end position="954"/>
    </location>
</feature>
<evidence type="ECO:0000313" key="5">
    <source>
        <dbReference type="Proteomes" id="UP000829196"/>
    </source>
</evidence>
<proteinExistence type="predicted"/>
<dbReference type="Pfam" id="PF12295">
    <property type="entry name" value="Symplekin_C"/>
    <property type="match status" value="1"/>
</dbReference>
<evidence type="ECO:0008006" key="6">
    <source>
        <dbReference type="Google" id="ProtNLM"/>
    </source>
</evidence>
<comment type="caution">
    <text evidence="4">The sequence shown here is derived from an EMBL/GenBank/DDBJ whole genome shotgun (WGS) entry which is preliminary data.</text>
</comment>
<protein>
    <recommendedName>
        <fullName evidence="6">Symplekin</fullName>
    </recommendedName>
</protein>
<feature type="region of interest" description="Disordered" evidence="1">
    <location>
        <begin position="305"/>
        <end position="331"/>
    </location>
</feature>
<dbReference type="Pfam" id="PF11935">
    <property type="entry name" value="SYMPK_PTA1_N"/>
    <property type="match status" value="1"/>
</dbReference>
<gene>
    <name evidence="4" type="ORF">KFK09_007580</name>
</gene>
<dbReference type="PANTHER" id="PTHR47184:SF3">
    <property type="entry name" value="PHOSPHATIDYLINOSITOL 3-AND 4-KINASE FAMILY PROTEIN-RELATED"/>
    <property type="match status" value="1"/>
</dbReference>
<dbReference type="InterPro" id="IPR016024">
    <property type="entry name" value="ARM-type_fold"/>
</dbReference>
<sequence>MGSKLAEIQPRETQVYMDLDREGLNDGRGPASHRIFLEFERVLKELGRKVTEDSLVLLPKLLSFLKHDDPFVVKRSITTGTSLFCAVLVEIAVQLNKSDRPERWLEKMWSWMLQFKDAVFGIVLEPGSVGTKVLAVKFLETCVLTLTSDEHVGDAPYEEGKERDFNVSWLKKDHPVFNPAALAIEANNSLKLLLDLLRSADSLQGSLTIAIMNCLATIARKRPLHYDGILSALLAFTPNDHTLKGGHVASVRYSLRTAFLGFLKCNHPSAIESRDKLVRWLRSISPGEAVEQVIRQVEKMSRMERMSRDVQVNKDDELSGQISTSKDSARIRSGTQFDDISSISEEMPQKKMRFSSTYISIQPVDTPSDMMDTPDSASDFPLKDDLSPVEKMIAMIGALLAEGERGSESLEILISNIHADLLADIVLETMKHLPKNSLSSSGINGNSRVSSQMSPRGSLSHEGPSSGTVHGQPPISSQNESTKSVSSEITMPTLDMPALSNILADFKRDPRRDPRRFDPRLAVATTVQSLPLNSEKDSDSKNELYQSKSNLISSLEDKAACPLSSFASKDEDKLLDSTVDSNTNQLASNEALEVKDTVMEVEPLTGAQIPLKSPISTMHAVELELSVSVPSDATVSQSIDDNPLEPDQYSLPVSTTLTSEDASHDLPMLPVYVELTTEQKKELCKLAIARIFKDCKKVCAVATGQPWLPLLARLVAQSDADGDMVSLLQSHIISDCDRLKGHELTMLVLYHIHAIMISESNESSNIAASNYEKFLLSSAKGLIDSFSASDKSFSRLLGEAPFLPDSALRFLEDVCYSSVYDHLKKDAFDGDRATQGLGTLWSLILSRPSNRLACLEIALKCAVHAKEEVRTKAVRLVVNKLYILQYASEHIESFAKKMLLSVVNHQVSEAESQCTSSSGQRTEACNHESSFGGSQNSENGASESETMRDNPGYSQNVVLMSSSQAQQKTSLFFALCSKKPSLFKLIFDIYGRAPKAVKQAIHRHVPILLRNVGESSNELQHIISNPPEGCENLITLVLQVITEESTADADLITAVKHLYETRMKDAAILIPILSSLSKDEVLPIFPRLVDLSIEKFQAALACILQGSAHTGPALTPVEVLNAIHDINPDKDGVALKKITDACTACFEQRTVFTQQVLEKSLNSLVDRVPLPLLLMRTVIQTIDAFPIMVEFMMGILSRLVSRQIWRMPKLWVGFLKCASQTMPHSFNVLLQLPTPQLEGALNKYPEMRIPLASFANQPNNRSSLSRQTLGMLGLSPEQ</sequence>
<feature type="compositionally biased region" description="Low complexity" evidence="1">
    <location>
        <begin position="436"/>
        <end position="447"/>
    </location>
</feature>
<evidence type="ECO:0000259" key="2">
    <source>
        <dbReference type="Pfam" id="PF11935"/>
    </source>
</evidence>
<dbReference type="PANTHER" id="PTHR47184">
    <property type="entry name" value="PHOSPHATIDYLINOSITOL 3-AND 4-KINASE FAMILY PROTEIN-RELATED"/>
    <property type="match status" value="1"/>
</dbReference>
<evidence type="ECO:0000256" key="1">
    <source>
        <dbReference type="SAM" id="MobiDB-lite"/>
    </source>
</evidence>
<feature type="region of interest" description="Disordered" evidence="1">
    <location>
        <begin position="435"/>
        <end position="487"/>
    </location>
</feature>
<feature type="compositionally biased region" description="Basic and acidic residues" evidence="1">
    <location>
        <begin position="305"/>
        <end position="317"/>
    </location>
</feature>
<feature type="compositionally biased region" description="Polar residues" evidence="1">
    <location>
        <begin position="912"/>
        <end position="944"/>
    </location>
</feature>
<dbReference type="Gene3D" id="1.25.10.10">
    <property type="entry name" value="Leucine-rich Repeat Variant"/>
    <property type="match status" value="1"/>
</dbReference>
<dbReference type="Proteomes" id="UP000829196">
    <property type="component" value="Unassembled WGS sequence"/>
</dbReference>
<keyword evidence="5" id="KW-1185">Reference proteome</keyword>
<dbReference type="EMBL" id="JAGYWB010000006">
    <property type="protein sequence ID" value="KAI0520110.1"/>
    <property type="molecule type" value="Genomic_DNA"/>
</dbReference>
<accession>A0A8T3BUI6</accession>
<evidence type="ECO:0000259" key="3">
    <source>
        <dbReference type="Pfam" id="PF12295"/>
    </source>
</evidence>
<feature type="compositionally biased region" description="Polar residues" evidence="1">
    <location>
        <begin position="448"/>
        <end position="487"/>
    </location>
</feature>
<evidence type="ECO:0000313" key="4">
    <source>
        <dbReference type="EMBL" id="KAI0520110.1"/>
    </source>
</evidence>
<dbReference type="InterPro" id="IPR011989">
    <property type="entry name" value="ARM-like"/>
</dbReference>
<dbReference type="AlphaFoldDB" id="A0A8T3BUI6"/>
<organism evidence="4 5">
    <name type="scientific">Dendrobium nobile</name>
    <name type="common">Orchid</name>
    <dbReference type="NCBI Taxonomy" id="94219"/>
    <lineage>
        <taxon>Eukaryota</taxon>
        <taxon>Viridiplantae</taxon>
        <taxon>Streptophyta</taxon>
        <taxon>Embryophyta</taxon>
        <taxon>Tracheophyta</taxon>
        <taxon>Spermatophyta</taxon>
        <taxon>Magnoliopsida</taxon>
        <taxon>Liliopsida</taxon>
        <taxon>Asparagales</taxon>
        <taxon>Orchidaceae</taxon>
        <taxon>Epidendroideae</taxon>
        <taxon>Malaxideae</taxon>
        <taxon>Dendrobiinae</taxon>
        <taxon>Dendrobium</taxon>
    </lineage>
</organism>
<feature type="domain" description="Symplekin/Pta1 N-terminal" evidence="2">
    <location>
        <begin position="69"/>
        <end position="277"/>
    </location>
</feature>
<dbReference type="InterPro" id="IPR032460">
    <property type="entry name" value="Symplekin/Pta1_N"/>
</dbReference>
<feature type="domain" description="Symplekin C-terminal" evidence="3">
    <location>
        <begin position="1065"/>
        <end position="1243"/>
    </location>
</feature>
<name>A0A8T3BUI6_DENNO</name>
<dbReference type="SMR" id="A0A8T3BUI6"/>